<evidence type="ECO:0000313" key="2">
    <source>
        <dbReference type="EMBL" id="MWC00247.1"/>
    </source>
</evidence>
<gene>
    <name evidence="2" type="ORF">GB864_17035</name>
</gene>
<name>A0A6I4P125_9MICO</name>
<proteinExistence type="predicted"/>
<dbReference type="Proteomes" id="UP000438182">
    <property type="component" value="Unassembled WGS sequence"/>
</dbReference>
<protein>
    <submittedName>
        <fullName evidence="2">Uncharacterized protein</fullName>
    </submittedName>
</protein>
<dbReference type="InterPro" id="IPR013783">
    <property type="entry name" value="Ig-like_fold"/>
</dbReference>
<accession>A0A6I4P125</accession>
<dbReference type="GO" id="GO:0005975">
    <property type="term" value="P:carbohydrate metabolic process"/>
    <property type="evidence" value="ECO:0007669"/>
    <property type="project" value="UniProtKB-ARBA"/>
</dbReference>
<dbReference type="RefSeq" id="WP_160426886.1">
    <property type="nucleotide sequence ID" value="NZ_WSTA01000116.1"/>
</dbReference>
<sequence>MPARTWRTVNVAGLAGVPSDGSAGSVSVVATVAEIAAQGQLFGRPNDQSPSTLMGIYGGDDRQNTSFSAVVALSDDGTIQLQTESVARLVIDVQGYYTESDDGTAPGGFVPMNGNRIVDTRSGLGAAKSSLGNGASIDVQVTGAANIPVGASAAIVNLIAVNTLTNTGYLTPYASGTPRPLNSFNYAGSVATSMQAQVKLSPAGKLTIYNYGSITNLVIDIQGYFTATGAKGAVFTPATGRVFDSRTPEFGPLGKNETRAIQVAGRAGAPAMGSGITAAVLTLTSLATNGPGNATVWADGTSRPNTTSINFDDGTIRSNTITVPLGSNGKISLNNVADATNYVIDLQGWYFNATVPSIACPAPYSAGSWNAVVPTEEIICVVSAPIASTSDASTVISVDDVELDPLAMTGSVTSTEVYIAATAGAHRISARVGGGSIGSQADTNSYQFGLGDWSSKPLAPDLADGAFTPTSPSLSVSSTQNDDFAPGTQVRYRVSTSIAGLSVPEVDSDWLDGAFDVPQGTLAMNTTYYWQVDVRGPSGETGTVVSVRSPAWSFTTTDVDNVAWAEAACAEMADEAISAGQSGIDPATEQQVSCNETTVQLSQSTGDANLDAQVISPLSDKSSSFFRTAATGTTYAYNVETGMGVSLTGLDDDSAAAAVDSIQPKPTDDGAASEETGASRTDLARVAASTPGTGGLTGTYRVINSTYKETIGATLVYGLRREGKWLSRSTIQNKVVLNLGSYAYAKVSYSWASLSGRQITASIYPTLYRQNGYAAPSYLDAINLGPSSGPNYVFRTRYTDSGSLLFDRGAAKYHIEPRTLVVTDRLYNHRFTYYSAIGVGHRWQCYKTVVCKFPGGKEAGV</sequence>
<reference evidence="2 3" key="1">
    <citation type="submission" date="2019-12" db="EMBL/GenBank/DDBJ databases">
        <authorList>
            <person name="Kim Y.S."/>
        </authorList>
    </citation>
    <scope>NUCLEOTIDE SEQUENCE [LARGE SCALE GENOMIC DNA]</scope>
    <source>
        <strain evidence="2 3">MMS17-SY077</strain>
    </source>
</reference>
<evidence type="ECO:0000313" key="3">
    <source>
        <dbReference type="Proteomes" id="UP000438182"/>
    </source>
</evidence>
<keyword evidence="3" id="KW-1185">Reference proteome</keyword>
<dbReference type="EMBL" id="WSTA01000116">
    <property type="protein sequence ID" value="MWC00247.1"/>
    <property type="molecule type" value="Genomic_DNA"/>
</dbReference>
<dbReference type="AlphaFoldDB" id="A0A6I4P125"/>
<comment type="caution">
    <text evidence="2">The sequence shown here is derived from an EMBL/GenBank/DDBJ whole genome shotgun (WGS) entry which is preliminary data.</text>
</comment>
<organism evidence="2 3">
    <name type="scientific">Agromyces seonyuensis</name>
    <dbReference type="NCBI Taxonomy" id="2662446"/>
    <lineage>
        <taxon>Bacteria</taxon>
        <taxon>Bacillati</taxon>
        <taxon>Actinomycetota</taxon>
        <taxon>Actinomycetes</taxon>
        <taxon>Micrococcales</taxon>
        <taxon>Microbacteriaceae</taxon>
        <taxon>Agromyces</taxon>
    </lineage>
</organism>
<feature type="region of interest" description="Disordered" evidence="1">
    <location>
        <begin position="661"/>
        <end position="690"/>
    </location>
</feature>
<evidence type="ECO:0000256" key="1">
    <source>
        <dbReference type="SAM" id="MobiDB-lite"/>
    </source>
</evidence>
<dbReference type="Gene3D" id="2.60.40.10">
    <property type="entry name" value="Immunoglobulins"/>
    <property type="match status" value="1"/>
</dbReference>